<protein>
    <recommendedName>
        <fullName evidence="3">Phospholipase</fullName>
    </recommendedName>
</protein>
<dbReference type="InterPro" id="IPR049756">
    <property type="entry name" value="PlcA-like_dom"/>
</dbReference>
<organism evidence="1 2">
    <name type="scientific">Legionella septentrionalis</name>
    <dbReference type="NCBI Taxonomy" id="2498109"/>
    <lineage>
        <taxon>Bacteria</taxon>
        <taxon>Pseudomonadati</taxon>
        <taxon>Pseudomonadota</taxon>
        <taxon>Gammaproteobacteria</taxon>
        <taxon>Legionellales</taxon>
        <taxon>Legionellaceae</taxon>
        <taxon>Legionella</taxon>
    </lineage>
</organism>
<dbReference type="EMBL" id="RZGR01000013">
    <property type="protein sequence ID" value="RUQ88369.1"/>
    <property type="molecule type" value="Genomic_DNA"/>
</dbReference>
<evidence type="ECO:0000313" key="2">
    <source>
        <dbReference type="Proteomes" id="UP000288012"/>
    </source>
</evidence>
<reference evidence="1 2" key="1">
    <citation type="submission" date="2018-12" db="EMBL/GenBank/DDBJ databases">
        <title>Legionella sp,whole genome shotgun sequence.</title>
        <authorList>
            <person name="Wu H."/>
        </authorList>
    </citation>
    <scope>NUCLEOTIDE SEQUENCE [LARGE SCALE GENOMIC DNA]</scope>
    <source>
        <strain evidence="2">km714</strain>
    </source>
</reference>
<dbReference type="Proteomes" id="UP000288012">
    <property type="component" value="Unassembled WGS sequence"/>
</dbReference>
<dbReference type="CDD" id="cd22893">
    <property type="entry name" value="PlcA-like"/>
    <property type="match status" value="1"/>
</dbReference>
<sequence>MGKKYLINPLVLAEKAPADPQLDTFYVYQDESQNWHYMFKTETMFLQRIIELDNLGQQLISLLQNKEELPKATELEAVYLLLQIKRADEQPVSIQFDYAEHVFIGEAVKELFQRNQTFFREFFPEESFDKGLIKLENGMLLEVSEFYGLMGDFFGIPGKPISFGKDPSEQKDFFAASFKTFSQCSPEILKKILTIGAIQKYAVHIAMQNCSCQSREICQCPEQALEEVSSLTNKLWNEATGGSYSFYLFEHGDYLKLSQSNVDHFGVNAKETYQAGHELALEYIKKIAEEKKKEAPDFKLIQAWMHHVFALEGSAGHFLTDAFSTGHVRVPRQELYELKTIFGIPVPAVITGLFTLVMHNEDGKNGLMLTNGRGETFKAYGDDALLTGKGAVTFKKVTTAARAGMQEIFSELKKIFHENRNEEKASVIADRSPPTWGGVYDLFPVAKEENNVGNNALFKMQSGKLLRRKDIHDIACTEYIENWWVWTTFLLLLPQIWQYAFGTAASAGVNEEILHDEAMLEQTNNARMMQILSQNDNGPRTAVAFKRIESPTDDVIIHVHQPGFEENYQNNLGATELKILKI</sequence>
<gene>
    <name evidence="1" type="ORF">EKM59_05740</name>
</gene>
<dbReference type="RefSeq" id="WP_127111246.1">
    <property type="nucleotide sequence ID" value="NZ_RZGR01000013.1"/>
</dbReference>
<accession>A0A3S1CLI2</accession>
<evidence type="ECO:0000313" key="1">
    <source>
        <dbReference type="EMBL" id="RUQ88369.1"/>
    </source>
</evidence>
<keyword evidence="2" id="KW-1185">Reference proteome</keyword>
<dbReference type="AlphaFoldDB" id="A0A3S1CLI2"/>
<name>A0A3S1CLI2_9GAMM</name>
<comment type="caution">
    <text evidence="1">The sequence shown here is derived from an EMBL/GenBank/DDBJ whole genome shotgun (WGS) entry which is preliminary data.</text>
</comment>
<evidence type="ECO:0008006" key="3">
    <source>
        <dbReference type="Google" id="ProtNLM"/>
    </source>
</evidence>
<proteinExistence type="predicted"/>